<dbReference type="Pfam" id="PF07993">
    <property type="entry name" value="NAD_binding_4"/>
    <property type="match status" value="1"/>
</dbReference>
<dbReference type="AlphaFoldDB" id="A0A9N9LCT2"/>
<dbReference type="InterPro" id="IPR013120">
    <property type="entry name" value="FAR_NAD-bd"/>
</dbReference>
<comment type="caution">
    <text evidence="2">The sequence shown here is derived from an EMBL/GenBank/DDBJ whole genome shotgun (WGS) entry which is preliminary data.</text>
</comment>
<dbReference type="InterPro" id="IPR036291">
    <property type="entry name" value="NAD(P)-bd_dom_sf"/>
</dbReference>
<evidence type="ECO:0000259" key="1">
    <source>
        <dbReference type="Pfam" id="PF07993"/>
    </source>
</evidence>
<dbReference type="OrthoDB" id="329835at2759"/>
<dbReference type="SUPFAM" id="SSF51735">
    <property type="entry name" value="NAD(P)-binding Rossmann-fold domains"/>
    <property type="match status" value="1"/>
</dbReference>
<gene>
    <name evidence="2" type="ORF">HYALB_00000817</name>
</gene>
<protein>
    <recommendedName>
        <fullName evidence="1">Thioester reductase (TE) domain-containing protein</fullName>
    </recommendedName>
</protein>
<evidence type="ECO:0000313" key="2">
    <source>
        <dbReference type="EMBL" id="CAG8970840.1"/>
    </source>
</evidence>
<evidence type="ECO:0000313" key="3">
    <source>
        <dbReference type="Proteomes" id="UP000701801"/>
    </source>
</evidence>
<feature type="domain" description="Thioester reductase (TE)" evidence="1">
    <location>
        <begin position="14"/>
        <end position="76"/>
    </location>
</feature>
<dbReference type="EMBL" id="CAJVRM010000003">
    <property type="protein sequence ID" value="CAG8970840.1"/>
    <property type="molecule type" value="Genomic_DNA"/>
</dbReference>
<dbReference type="Gene3D" id="3.40.50.720">
    <property type="entry name" value="NAD(P)-binding Rossmann-like Domain"/>
    <property type="match status" value="1"/>
</dbReference>
<accession>A0A9N9LCT2</accession>
<proteinExistence type="predicted"/>
<keyword evidence="3" id="KW-1185">Reference proteome</keyword>
<name>A0A9N9LCT2_9HELO</name>
<sequence length="198" mass="22096">MAIPCRVPVHYLLNLIDGYAASKWASETLLEKVAMNNGLPVYIHRLAHVQGDDASELDAIGMLTKYSLLLGPLPQIEHEAVTGQWDFIEVDDVSRDLIETACESAIGICRSSSELTEQLFQLQRPIFFNHCNPVKTSHSELRNYLEGVVGKPLHLMVMGDWLKAAREKRLRPLVHEFFEAFDEGGGAMVLPVIAKTAQ</sequence>
<organism evidence="2 3">
    <name type="scientific">Hymenoscyphus albidus</name>
    <dbReference type="NCBI Taxonomy" id="595503"/>
    <lineage>
        <taxon>Eukaryota</taxon>
        <taxon>Fungi</taxon>
        <taxon>Dikarya</taxon>
        <taxon>Ascomycota</taxon>
        <taxon>Pezizomycotina</taxon>
        <taxon>Leotiomycetes</taxon>
        <taxon>Helotiales</taxon>
        <taxon>Helotiaceae</taxon>
        <taxon>Hymenoscyphus</taxon>
    </lineage>
</organism>
<reference evidence="2" key="1">
    <citation type="submission" date="2021-07" db="EMBL/GenBank/DDBJ databases">
        <authorList>
            <person name="Durling M."/>
        </authorList>
    </citation>
    <scope>NUCLEOTIDE SEQUENCE</scope>
</reference>
<dbReference type="Proteomes" id="UP000701801">
    <property type="component" value="Unassembled WGS sequence"/>
</dbReference>